<evidence type="ECO:0000256" key="1">
    <source>
        <dbReference type="SAM" id="MobiDB-lite"/>
    </source>
</evidence>
<name>A0A9P6Y4M9_RHIOR</name>
<sequence length="108" mass="11838">MVIHWRSIQAGAATLGQAVACPSRTCSTSKHPKRPDTDPLTIGKNHTHPTGRSVGCYTARREMNGGKWFQRTSCGSNNILGEDHSLVGRLDSCLPMCRRMTVLSVDTR</sequence>
<proteinExistence type="predicted"/>
<dbReference type="EMBL" id="JAANIT010001821">
    <property type="protein sequence ID" value="KAG1538605.1"/>
    <property type="molecule type" value="Genomic_DNA"/>
</dbReference>
<evidence type="ECO:0000313" key="2">
    <source>
        <dbReference type="EMBL" id="KAG1538605.1"/>
    </source>
</evidence>
<gene>
    <name evidence="2" type="ORF">G6F51_009669</name>
</gene>
<dbReference type="AlphaFoldDB" id="A0A9P6Y4M9"/>
<feature type="region of interest" description="Disordered" evidence="1">
    <location>
        <begin position="24"/>
        <end position="49"/>
    </location>
</feature>
<accession>A0A9P6Y4M9</accession>
<comment type="caution">
    <text evidence="2">The sequence shown here is derived from an EMBL/GenBank/DDBJ whole genome shotgun (WGS) entry which is preliminary data.</text>
</comment>
<evidence type="ECO:0000313" key="3">
    <source>
        <dbReference type="Proteomes" id="UP000717996"/>
    </source>
</evidence>
<organism evidence="2 3">
    <name type="scientific">Rhizopus oryzae</name>
    <name type="common">Mucormycosis agent</name>
    <name type="synonym">Rhizopus arrhizus var. delemar</name>
    <dbReference type="NCBI Taxonomy" id="64495"/>
    <lineage>
        <taxon>Eukaryota</taxon>
        <taxon>Fungi</taxon>
        <taxon>Fungi incertae sedis</taxon>
        <taxon>Mucoromycota</taxon>
        <taxon>Mucoromycotina</taxon>
        <taxon>Mucoromycetes</taxon>
        <taxon>Mucorales</taxon>
        <taxon>Mucorineae</taxon>
        <taxon>Rhizopodaceae</taxon>
        <taxon>Rhizopus</taxon>
    </lineage>
</organism>
<reference evidence="2" key="1">
    <citation type="journal article" date="2020" name="Microb. Genom.">
        <title>Genetic diversity of clinical and environmental Mucorales isolates obtained from an investigation of mucormycosis cases among solid organ transplant recipients.</title>
        <authorList>
            <person name="Nguyen M.H."/>
            <person name="Kaul D."/>
            <person name="Muto C."/>
            <person name="Cheng S.J."/>
            <person name="Richter R.A."/>
            <person name="Bruno V.M."/>
            <person name="Liu G."/>
            <person name="Beyhan S."/>
            <person name="Sundermann A.J."/>
            <person name="Mounaud S."/>
            <person name="Pasculle A.W."/>
            <person name="Nierman W.C."/>
            <person name="Driscoll E."/>
            <person name="Cumbie R."/>
            <person name="Clancy C.J."/>
            <person name="Dupont C.L."/>
        </authorList>
    </citation>
    <scope>NUCLEOTIDE SEQUENCE</scope>
    <source>
        <strain evidence="2">GL16</strain>
    </source>
</reference>
<protein>
    <submittedName>
        <fullName evidence="2">Uncharacterized protein</fullName>
    </submittedName>
</protein>
<dbReference type="Proteomes" id="UP000717996">
    <property type="component" value="Unassembled WGS sequence"/>
</dbReference>